<proteinExistence type="predicted"/>
<dbReference type="InterPro" id="IPR016166">
    <property type="entry name" value="FAD-bd_PCMH"/>
</dbReference>
<dbReference type="InterPro" id="IPR016169">
    <property type="entry name" value="FAD-bd_PCMH_sub2"/>
</dbReference>
<dbReference type="SUPFAM" id="SSF56176">
    <property type="entry name" value="FAD-binding/transporter-associated domain-like"/>
    <property type="match status" value="1"/>
</dbReference>
<evidence type="ECO:0000256" key="3">
    <source>
        <dbReference type="ARBA" id="ARBA00023140"/>
    </source>
</evidence>
<keyword evidence="4" id="KW-0472">Membrane</keyword>
<keyword evidence="5" id="KW-0732">Signal</keyword>
<dbReference type="Proteomes" id="UP001642540">
    <property type="component" value="Unassembled WGS sequence"/>
</dbReference>
<comment type="caution">
    <text evidence="7">The sequence shown here is derived from an EMBL/GenBank/DDBJ whole genome shotgun (WGS) entry which is preliminary data.</text>
</comment>
<keyword evidence="8" id="KW-1185">Reference proteome</keyword>
<keyword evidence="2" id="KW-0560">Oxidoreductase</keyword>
<organism evidence="7 8">
    <name type="scientific">Orchesella dallaii</name>
    <dbReference type="NCBI Taxonomy" id="48710"/>
    <lineage>
        <taxon>Eukaryota</taxon>
        <taxon>Metazoa</taxon>
        <taxon>Ecdysozoa</taxon>
        <taxon>Arthropoda</taxon>
        <taxon>Hexapoda</taxon>
        <taxon>Collembola</taxon>
        <taxon>Entomobryomorpha</taxon>
        <taxon>Entomobryoidea</taxon>
        <taxon>Orchesellidae</taxon>
        <taxon>Orchesellinae</taxon>
        <taxon>Orchesella</taxon>
    </lineage>
</organism>
<feature type="domain" description="FAD-binding PCMH-type" evidence="6">
    <location>
        <begin position="44"/>
        <end position="215"/>
    </location>
</feature>
<dbReference type="PANTHER" id="PTHR43762:SF1">
    <property type="entry name" value="D-ARABINONO-1,4-LACTONE OXIDASE"/>
    <property type="match status" value="1"/>
</dbReference>
<keyword evidence="3" id="KW-0576">Peroxisome</keyword>
<keyword evidence="4" id="KW-1133">Transmembrane helix</keyword>
<feature type="signal peptide" evidence="5">
    <location>
        <begin position="1"/>
        <end position="26"/>
    </location>
</feature>
<evidence type="ECO:0000256" key="1">
    <source>
        <dbReference type="ARBA" id="ARBA00004275"/>
    </source>
</evidence>
<name>A0ABP1RDD6_9HEXA</name>
<sequence length="634" mass="71575">MFLRKTLPYWILQLVFILQQDHGSNSSFITSPNGYSYTSYQKGIVCNPTYNPIKPKTIHDLQQIVGHALLKNLTVKAIGNLNSITDIICTDGIPINMEKINHISYDREKGLATVGAGSTLEHLTTQLHRVGRALEGMPAFSGITIGGALGTGAHGSSLKLRTTISSQIEELTIVDGLGAIRNISRNENGQLFLAFRTHLGLLGIIYQVTIRTVAQYKVKISNKILPEAVLFEELHRLKNQARSSDFFQFFWFPTAKEVVVSKSLINTDADANQDCEVHFLPDVSRWKTGIFKTLLELFQKYNVEFGLYLLELFNMKSLVQPILGKTPLFLQQNSKGEENCNPAVGFSHKIPANKCNDCPWDAEDNSISFDESSIIIPLSELSPALEIIRSILREHPTQFYLNGIYFRFIIPSFNDSLAFEGNQEAVAIEWVHATRLDRFNDARAGLEVTQTLLQTLVHKHHGRAHWGKNGLYFSSPKMIRLQYGENTLKKYVNAMEFLDPHGIFLNDFGRRIRFGLETMTLEPQALEHCALGDHCVCKNDLDCGKENGYRFCSKLAKEFNVCNRKAGWFGSIIFIWVNHSLIAVFQVVRSYGLIKLAVFTAFVVALIVKVLCTYRKRKCSSNNENLKSHDDFPE</sequence>
<evidence type="ECO:0000259" key="6">
    <source>
        <dbReference type="PROSITE" id="PS51387"/>
    </source>
</evidence>
<dbReference type="InterPro" id="IPR006094">
    <property type="entry name" value="Oxid_FAD_bind_N"/>
</dbReference>
<dbReference type="InterPro" id="IPR010031">
    <property type="entry name" value="FAD_lactone_oxidase-like"/>
</dbReference>
<dbReference type="InterPro" id="IPR007173">
    <property type="entry name" value="ALO_C"/>
</dbReference>
<evidence type="ECO:0000256" key="5">
    <source>
        <dbReference type="SAM" id="SignalP"/>
    </source>
</evidence>
<feature type="chain" id="PRO_5047517477" description="FAD-binding PCMH-type domain-containing protein" evidence="5">
    <location>
        <begin position="27"/>
        <end position="634"/>
    </location>
</feature>
<evidence type="ECO:0000256" key="2">
    <source>
        <dbReference type="ARBA" id="ARBA00023002"/>
    </source>
</evidence>
<dbReference type="EMBL" id="CAXLJM020000065">
    <property type="protein sequence ID" value="CAL8121300.1"/>
    <property type="molecule type" value="Genomic_DNA"/>
</dbReference>
<protein>
    <recommendedName>
        <fullName evidence="6">FAD-binding PCMH-type domain-containing protein</fullName>
    </recommendedName>
</protein>
<gene>
    <name evidence="7" type="ORF">ODALV1_LOCUS19317</name>
</gene>
<dbReference type="Pfam" id="PF04030">
    <property type="entry name" value="ALO"/>
    <property type="match status" value="1"/>
</dbReference>
<evidence type="ECO:0000313" key="8">
    <source>
        <dbReference type="Proteomes" id="UP001642540"/>
    </source>
</evidence>
<evidence type="ECO:0000313" key="7">
    <source>
        <dbReference type="EMBL" id="CAL8121300.1"/>
    </source>
</evidence>
<dbReference type="Gene3D" id="3.30.465.10">
    <property type="match status" value="1"/>
</dbReference>
<dbReference type="PANTHER" id="PTHR43762">
    <property type="entry name" value="L-GULONOLACTONE OXIDASE"/>
    <property type="match status" value="1"/>
</dbReference>
<keyword evidence="4" id="KW-0812">Transmembrane</keyword>
<dbReference type="Pfam" id="PF01565">
    <property type="entry name" value="FAD_binding_4"/>
    <property type="match status" value="1"/>
</dbReference>
<feature type="transmembrane region" description="Helical" evidence="4">
    <location>
        <begin position="593"/>
        <end position="612"/>
    </location>
</feature>
<reference evidence="7 8" key="1">
    <citation type="submission" date="2024-08" db="EMBL/GenBank/DDBJ databases">
        <authorList>
            <person name="Cucini C."/>
            <person name="Frati F."/>
        </authorList>
    </citation>
    <scope>NUCLEOTIDE SEQUENCE [LARGE SCALE GENOMIC DNA]</scope>
</reference>
<comment type="subcellular location">
    <subcellularLocation>
        <location evidence="1">Peroxisome</location>
    </subcellularLocation>
</comment>
<accession>A0ABP1RDD6</accession>
<dbReference type="PROSITE" id="PS51387">
    <property type="entry name" value="FAD_PCMH"/>
    <property type="match status" value="1"/>
</dbReference>
<dbReference type="InterPro" id="IPR036318">
    <property type="entry name" value="FAD-bd_PCMH-like_sf"/>
</dbReference>
<evidence type="ECO:0000256" key="4">
    <source>
        <dbReference type="SAM" id="Phobius"/>
    </source>
</evidence>